<dbReference type="STRING" id="56216.A0A1A6H6E0"/>
<evidence type="ECO:0000313" key="1">
    <source>
        <dbReference type="EMBL" id="OBS73410.1"/>
    </source>
</evidence>
<evidence type="ECO:0000313" key="2">
    <source>
        <dbReference type="Proteomes" id="UP000092124"/>
    </source>
</evidence>
<sequence>MTYADNSMILTSSLGWVAMLLSPTPSFMADLLDSSFYRSEKFLFRLKYKGAYPHPITLVQGSYESQQITWLSGFYDVCLCEYVSVIQPIKDRRLQALVQLDHLHCVISTQLLLQVQECDSHLGVTPASLA</sequence>
<organism evidence="1 2">
    <name type="scientific">Neotoma lepida</name>
    <name type="common">Desert woodrat</name>
    <dbReference type="NCBI Taxonomy" id="56216"/>
    <lineage>
        <taxon>Eukaryota</taxon>
        <taxon>Metazoa</taxon>
        <taxon>Chordata</taxon>
        <taxon>Craniata</taxon>
        <taxon>Vertebrata</taxon>
        <taxon>Euteleostomi</taxon>
        <taxon>Mammalia</taxon>
        <taxon>Eutheria</taxon>
        <taxon>Euarchontoglires</taxon>
        <taxon>Glires</taxon>
        <taxon>Rodentia</taxon>
        <taxon>Myomorpha</taxon>
        <taxon>Muroidea</taxon>
        <taxon>Cricetidae</taxon>
        <taxon>Neotominae</taxon>
        <taxon>Neotoma</taxon>
    </lineage>
</organism>
<dbReference type="EMBL" id="LZPO01046802">
    <property type="protein sequence ID" value="OBS73410.1"/>
    <property type="molecule type" value="Genomic_DNA"/>
</dbReference>
<accession>A0A1A6H6E0</accession>
<keyword evidence="2" id="KW-1185">Reference proteome</keyword>
<gene>
    <name evidence="1" type="ORF">A6R68_12018</name>
</gene>
<feature type="non-terminal residue" evidence="1">
    <location>
        <position position="130"/>
    </location>
</feature>
<dbReference type="Proteomes" id="UP000092124">
    <property type="component" value="Unassembled WGS sequence"/>
</dbReference>
<dbReference type="PRINTS" id="PR00114">
    <property type="entry name" value="STPHPHTASE"/>
</dbReference>
<protein>
    <submittedName>
        <fullName evidence="1">Uncharacterized protein</fullName>
    </submittedName>
</protein>
<dbReference type="GO" id="GO:0016787">
    <property type="term" value="F:hydrolase activity"/>
    <property type="evidence" value="ECO:0007669"/>
    <property type="project" value="InterPro"/>
</dbReference>
<dbReference type="AlphaFoldDB" id="A0A1A6H6E0"/>
<reference evidence="1 2" key="1">
    <citation type="submission" date="2016-06" db="EMBL/GenBank/DDBJ databases">
        <title>The Draft Genome Sequence and Annotation of the Desert Woodrat Neotoma lepida.</title>
        <authorList>
            <person name="Campbell M."/>
            <person name="Oakeson K.F."/>
            <person name="Yandell M."/>
            <person name="Halpert J.R."/>
            <person name="Dearing D."/>
        </authorList>
    </citation>
    <scope>NUCLEOTIDE SEQUENCE [LARGE SCALE GENOMIC DNA]</scope>
    <source>
        <strain evidence="1">417</strain>
        <tissue evidence="1">Liver</tissue>
    </source>
</reference>
<dbReference type="InterPro" id="IPR006186">
    <property type="entry name" value="Ser/Thr-sp_prot-phosphatase"/>
</dbReference>
<proteinExistence type="predicted"/>
<comment type="caution">
    <text evidence="1">The sequence shown here is derived from an EMBL/GenBank/DDBJ whole genome shotgun (WGS) entry which is preliminary data.</text>
</comment>
<name>A0A1A6H6E0_NEOLE</name>